<reference evidence="7" key="1">
    <citation type="submission" date="2023-07" db="EMBL/GenBank/DDBJ databases">
        <title>Conexibacter stalactiti sp. nov., isolated from stalactites in a lava cave and emended description of the genus Conexibacter.</title>
        <authorList>
            <person name="Lee S.D."/>
        </authorList>
    </citation>
    <scope>NUCLEOTIDE SEQUENCE [LARGE SCALE GENOMIC DNA]</scope>
    <source>
        <strain evidence="7">KCTC 39840</strain>
    </source>
</reference>
<comment type="caution">
    <text evidence="6">The sequence shown here is derived from an EMBL/GenBank/DDBJ whole genome shotgun (WGS) entry which is preliminary data.</text>
</comment>
<sequence length="238" mass="26096">MTSSDLTAPRISRAEMLARQLEQDILDSSLPPGHRLGTKEDLRTRFRVAVGTVNEAIRSLEMRGLVEARPGPGGGVFVATPSPHVRLSHFTLGFRNGGASFADCLAVRNSLELLVATEAARYATDDDLAELREIVASMADDTDDPRAFLRRNWTMHRRMAEVSPNSLLTGIYSALLDIVENELDNVELDATFDVRASIEVHRELVDAVESRDATRIAEAVRRHEPTTETAPSGPIAPV</sequence>
<keyword evidence="2" id="KW-0238">DNA-binding</keyword>
<dbReference type="SUPFAM" id="SSF46785">
    <property type="entry name" value="Winged helix' DNA-binding domain"/>
    <property type="match status" value="1"/>
</dbReference>
<dbReference type="SMART" id="SM00345">
    <property type="entry name" value="HTH_GNTR"/>
    <property type="match status" value="1"/>
</dbReference>
<dbReference type="CDD" id="cd07377">
    <property type="entry name" value="WHTH_GntR"/>
    <property type="match status" value="1"/>
</dbReference>
<dbReference type="EMBL" id="JAWSTH010000011">
    <property type="protein sequence ID" value="MDW5594054.1"/>
    <property type="molecule type" value="Genomic_DNA"/>
</dbReference>
<evidence type="ECO:0000256" key="3">
    <source>
        <dbReference type="ARBA" id="ARBA00023163"/>
    </source>
</evidence>
<dbReference type="PROSITE" id="PS50949">
    <property type="entry name" value="HTH_GNTR"/>
    <property type="match status" value="1"/>
</dbReference>
<keyword evidence="1" id="KW-0805">Transcription regulation</keyword>
<evidence type="ECO:0000259" key="5">
    <source>
        <dbReference type="PROSITE" id="PS50949"/>
    </source>
</evidence>
<evidence type="ECO:0000256" key="4">
    <source>
        <dbReference type="SAM" id="MobiDB-lite"/>
    </source>
</evidence>
<dbReference type="RefSeq" id="WP_318596312.1">
    <property type="nucleotide sequence ID" value="NZ_JAWSTH010000011.1"/>
</dbReference>
<dbReference type="Gene3D" id="1.20.120.530">
    <property type="entry name" value="GntR ligand-binding domain-like"/>
    <property type="match status" value="1"/>
</dbReference>
<gene>
    <name evidence="6" type="ORF">R7226_06895</name>
</gene>
<dbReference type="SUPFAM" id="SSF48008">
    <property type="entry name" value="GntR ligand-binding domain-like"/>
    <property type="match status" value="1"/>
</dbReference>
<feature type="domain" description="HTH gntR-type" evidence="5">
    <location>
        <begin position="11"/>
        <end position="81"/>
    </location>
</feature>
<feature type="compositionally biased region" description="Basic and acidic residues" evidence="4">
    <location>
        <begin position="217"/>
        <end position="226"/>
    </location>
</feature>
<dbReference type="Pfam" id="PF07729">
    <property type="entry name" value="FCD"/>
    <property type="match status" value="1"/>
</dbReference>
<feature type="region of interest" description="Disordered" evidence="4">
    <location>
        <begin position="217"/>
        <end position="238"/>
    </location>
</feature>
<dbReference type="Proteomes" id="UP001284601">
    <property type="component" value="Unassembled WGS sequence"/>
</dbReference>
<name>A0ABU4HL77_9ACTN</name>
<dbReference type="InterPro" id="IPR036388">
    <property type="entry name" value="WH-like_DNA-bd_sf"/>
</dbReference>
<accession>A0ABU4HL77</accession>
<dbReference type="InterPro" id="IPR011711">
    <property type="entry name" value="GntR_C"/>
</dbReference>
<dbReference type="PANTHER" id="PTHR43537:SF5">
    <property type="entry name" value="UXU OPERON TRANSCRIPTIONAL REGULATOR"/>
    <property type="match status" value="1"/>
</dbReference>
<dbReference type="InterPro" id="IPR000524">
    <property type="entry name" value="Tscrpt_reg_HTH_GntR"/>
</dbReference>
<keyword evidence="7" id="KW-1185">Reference proteome</keyword>
<dbReference type="Gene3D" id="1.10.10.10">
    <property type="entry name" value="Winged helix-like DNA-binding domain superfamily/Winged helix DNA-binding domain"/>
    <property type="match status" value="1"/>
</dbReference>
<organism evidence="6 7">
    <name type="scientific">Conexibacter stalactiti</name>
    <dbReference type="NCBI Taxonomy" id="1940611"/>
    <lineage>
        <taxon>Bacteria</taxon>
        <taxon>Bacillati</taxon>
        <taxon>Actinomycetota</taxon>
        <taxon>Thermoleophilia</taxon>
        <taxon>Solirubrobacterales</taxon>
        <taxon>Conexibacteraceae</taxon>
        <taxon>Conexibacter</taxon>
    </lineage>
</organism>
<keyword evidence="3" id="KW-0804">Transcription</keyword>
<protein>
    <submittedName>
        <fullName evidence="6">FCD domain-containing protein</fullName>
    </submittedName>
</protein>
<dbReference type="InterPro" id="IPR036390">
    <property type="entry name" value="WH_DNA-bd_sf"/>
</dbReference>
<proteinExistence type="predicted"/>
<evidence type="ECO:0000256" key="1">
    <source>
        <dbReference type="ARBA" id="ARBA00023015"/>
    </source>
</evidence>
<dbReference type="SMART" id="SM00895">
    <property type="entry name" value="FCD"/>
    <property type="match status" value="1"/>
</dbReference>
<dbReference type="PANTHER" id="PTHR43537">
    <property type="entry name" value="TRANSCRIPTIONAL REGULATOR, GNTR FAMILY"/>
    <property type="match status" value="1"/>
</dbReference>
<evidence type="ECO:0000313" key="7">
    <source>
        <dbReference type="Proteomes" id="UP001284601"/>
    </source>
</evidence>
<evidence type="ECO:0000313" key="6">
    <source>
        <dbReference type="EMBL" id="MDW5594054.1"/>
    </source>
</evidence>
<evidence type="ECO:0000256" key="2">
    <source>
        <dbReference type="ARBA" id="ARBA00023125"/>
    </source>
</evidence>
<dbReference type="InterPro" id="IPR008920">
    <property type="entry name" value="TF_FadR/GntR_C"/>
</dbReference>
<reference evidence="6 7" key="2">
    <citation type="submission" date="2023-10" db="EMBL/GenBank/DDBJ databases">
        <authorList>
            <person name="Han X.F."/>
        </authorList>
    </citation>
    <scope>NUCLEOTIDE SEQUENCE [LARGE SCALE GENOMIC DNA]</scope>
    <source>
        <strain evidence="6 7">KCTC 39840</strain>
    </source>
</reference>
<dbReference type="Pfam" id="PF00392">
    <property type="entry name" value="GntR"/>
    <property type="match status" value="1"/>
</dbReference>